<feature type="compositionally biased region" description="Low complexity" evidence="1">
    <location>
        <begin position="202"/>
        <end position="219"/>
    </location>
</feature>
<feature type="transmembrane region" description="Helical" evidence="2">
    <location>
        <begin position="246"/>
        <end position="264"/>
    </location>
</feature>
<dbReference type="Proteomes" id="UP000005467">
    <property type="component" value="Unassembled WGS sequence"/>
</dbReference>
<accession>E8KGI9</accession>
<dbReference type="HOGENOM" id="CLU_1048199_0_0_6"/>
<evidence type="ECO:0000313" key="4">
    <source>
        <dbReference type="Proteomes" id="UP000005467"/>
    </source>
</evidence>
<protein>
    <submittedName>
        <fullName evidence="3">Uncharacterized protein</fullName>
    </submittedName>
</protein>
<reference evidence="3 4" key="1">
    <citation type="submission" date="2011-01" db="EMBL/GenBank/DDBJ databases">
        <authorList>
            <person name="Muzny D."/>
            <person name="Qin X."/>
            <person name="Deng J."/>
            <person name="Jiang H."/>
            <person name="Liu Y."/>
            <person name="Qu J."/>
            <person name="Song X.-Z."/>
            <person name="Zhang L."/>
            <person name="Thornton R."/>
            <person name="Coyle M."/>
            <person name="Francisco L."/>
            <person name="Jackson L."/>
            <person name="Javaid M."/>
            <person name="Korchina V."/>
            <person name="Kovar C."/>
            <person name="Mata R."/>
            <person name="Mathew T."/>
            <person name="Ngo R."/>
            <person name="Nguyen L."/>
            <person name="Nguyen N."/>
            <person name="Okwuonu G."/>
            <person name="Ongeri F."/>
            <person name="Pham C."/>
            <person name="Simmons D."/>
            <person name="Wilczek-Boney K."/>
            <person name="Hale W."/>
            <person name="Jakkamsetti A."/>
            <person name="Pham P."/>
            <person name="Ruth R."/>
            <person name="San Lucas F."/>
            <person name="Warren J."/>
            <person name="Zhang J."/>
            <person name="Zhao Z."/>
            <person name="Zhou C."/>
            <person name="Zhu D."/>
            <person name="Lee S."/>
            <person name="Bess C."/>
            <person name="Blankenburg K."/>
            <person name="Forbes L."/>
            <person name="Fu Q."/>
            <person name="Gubbala S."/>
            <person name="Hirani K."/>
            <person name="Jayaseelan J.C."/>
            <person name="Lara F."/>
            <person name="Munidasa M."/>
            <person name="Palculict T."/>
            <person name="Patil S."/>
            <person name="Pu L.-L."/>
            <person name="Saada N."/>
            <person name="Tang L."/>
            <person name="Weissenberger G."/>
            <person name="Zhu Y."/>
            <person name="Hemphill L."/>
            <person name="Shang Y."/>
            <person name="Youmans B."/>
            <person name="Ayvaz T."/>
            <person name="Ross M."/>
            <person name="Santibanez J."/>
            <person name="Aqrawi P."/>
            <person name="Gross S."/>
            <person name="Joshi V."/>
            <person name="Fowler G."/>
            <person name="Nazareth L."/>
            <person name="Reid J."/>
            <person name="Worley K."/>
            <person name="Petrosino J."/>
            <person name="Highlander S."/>
            <person name="Gibbs R."/>
        </authorList>
    </citation>
    <scope>NUCLEOTIDE SEQUENCE [LARGE SCALE GENOMIC DNA]</scope>
    <source>
        <strain evidence="3 4">ATCC 25976</strain>
    </source>
</reference>
<feature type="region of interest" description="Disordered" evidence="1">
    <location>
        <begin position="187"/>
        <end position="236"/>
    </location>
</feature>
<proteinExistence type="predicted"/>
<keyword evidence="2" id="KW-0472">Membrane</keyword>
<organism evidence="3 4">
    <name type="scientific">Actinobacillus ureae ATCC 25976</name>
    <dbReference type="NCBI Taxonomy" id="887324"/>
    <lineage>
        <taxon>Bacteria</taxon>
        <taxon>Pseudomonadati</taxon>
        <taxon>Pseudomonadota</taxon>
        <taxon>Gammaproteobacteria</taxon>
        <taxon>Pasteurellales</taxon>
        <taxon>Pasteurellaceae</taxon>
        <taxon>Actinobacillus</taxon>
    </lineage>
</organism>
<name>E8KGI9_9PAST</name>
<evidence type="ECO:0000256" key="1">
    <source>
        <dbReference type="SAM" id="MobiDB-lite"/>
    </source>
</evidence>
<dbReference type="AlphaFoldDB" id="E8KGI9"/>
<evidence type="ECO:0000256" key="2">
    <source>
        <dbReference type="SAM" id="Phobius"/>
    </source>
</evidence>
<keyword evidence="2" id="KW-1133">Transmembrane helix</keyword>
<keyword evidence="4" id="KW-1185">Reference proteome</keyword>
<keyword evidence="2" id="KW-0812">Transmembrane</keyword>
<dbReference type="EMBL" id="AEVG01000063">
    <property type="protein sequence ID" value="EFX91975.1"/>
    <property type="molecule type" value="Genomic_DNA"/>
</dbReference>
<feature type="compositionally biased region" description="Polar residues" evidence="1">
    <location>
        <begin position="220"/>
        <end position="231"/>
    </location>
</feature>
<comment type="caution">
    <text evidence="3">The sequence shown here is derived from an EMBL/GenBank/DDBJ whole genome shotgun (WGS) entry which is preliminary data.</text>
</comment>
<sequence length="265" mass="30058">MEFFQRISIASHCRKKFLQAKNPVSSVESAVENSAVSVANVKPETKIETVQVVEKQENFAKPDLAGFKPNEKLSQFLSEGDLSKIRSYLMSMLNNRRLNLEELFKSIWYVHHHRIEVFEAEENAFVQAMDNNNEANWNSDYFNLQQVYLNKNFSLARLLYLANVRETLMKRGDSQFQQIKVEKATTTASSTQQASHMEASATQQTSSQTQQSSSQQQSQVRSTYQEGQSKPETLYSPEENSFVKTVMMVGGAVLAVAAVLFAVFK</sequence>
<gene>
    <name evidence="3" type="ORF">HMPREF0027_0956</name>
</gene>
<evidence type="ECO:0000313" key="3">
    <source>
        <dbReference type="EMBL" id="EFX91975.1"/>
    </source>
</evidence>